<proteinExistence type="predicted"/>
<evidence type="ECO:0000256" key="1">
    <source>
        <dbReference type="SAM" id="SignalP"/>
    </source>
</evidence>
<protein>
    <submittedName>
        <fullName evidence="2">Uncharacterized protein</fullName>
    </submittedName>
</protein>
<dbReference type="PROSITE" id="PS51257">
    <property type="entry name" value="PROKAR_LIPOPROTEIN"/>
    <property type="match status" value="1"/>
</dbReference>
<gene>
    <name evidence="2" type="ORF">JFL75_05005</name>
</gene>
<dbReference type="RefSeq" id="WP_215627586.1">
    <property type="nucleotide sequence ID" value="NZ_CP067089.2"/>
</dbReference>
<dbReference type="KEGG" id="bhc:JFL75_05005"/>
<feature type="signal peptide" evidence="1">
    <location>
        <begin position="1"/>
        <end position="17"/>
    </location>
</feature>
<reference evidence="2" key="1">
    <citation type="submission" date="2021-01" db="EMBL/GenBank/DDBJ databases">
        <title>Description of Breznakiella homolactica.</title>
        <authorList>
            <person name="Song Y."/>
            <person name="Brune A."/>
        </authorList>
    </citation>
    <scope>NUCLEOTIDE SEQUENCE</scope>
    <source>
        <strain evidence="2">RmG30</strain>
    </source>
</reference>
<sequence length="323" mass="36271">MKAIVLLAAVLSVFSCATNGGKSAGQQEVPDAAEQTEDVLSGFPIITISAPDGLVYSNFSTEIVESPLSEKAQALFGNALTYRFTTEYSLYNTPKTVTYYAMVFDFIPADNVDPASVKRGDVVGVQDGKPAKVLTFSRSADPYLIINCGNRPYEYDGFYWFESTFLFPTGNTNWLSFNPTEDISADLIGIADHVTSEAPGFTFYPQFRVRYKTVLTDYPRPATDKEKSTIAAYENAFYRQSGITTHVSPIKAGDYDYLLCWQSGFDGYLRDEYTLGNDIWLFGSIVTYNIWDNCGYIFLRDFKTESLEDMYEGRIQFLEQNSQ</sequence>
<evidence type="ECO:0000313" key="2">
    <source>
        <dbReference type="EMBL" id="QQO10282.1"/>
    </source>
</evidence>
<dbReference type="Proteomes" id="UP000595917">
    <property type="component" value="Chromosome"/>
</dbReference>
<dbReference type="EMBL" id="CP067089">
    <property type="protein sequence ID" value="QQO10282.1"/>
    <property type="molecule type" value="Genomic_DNA"/>
</dbReference>
<keyword evidence="1" id="KW-0732">Signal</keyword>
<dbReference type="AlphaFoldDB" id="A0A7T7XQ17"/>
<feature type="chain" id="PRO_5031477856" evidence="1">
    <location>
        <begin position="18"/>
        <end position="323"/>
    </location>
</feature>
<accession>A0A7T7XQ17</accession>
<keyword evidence="3" id="KW-1185">Reference proteome</keyword>
<name>A0A7T7XQ17_9SPIR</name>
<evidence type="ECO:0000313" key="3">
    <source>
        <dbReference type="Proteomes" id="UP000595917"/>
    </source>
</evidence>
<organism evidence="2 3">
    <name type="scientific">Breznakiella homolactica</name>
    <dbReference type="NCBI Taxonomy" id="2798577"/>
    <lineage>
        <taxon>Bacteria</taxon>
        <taxon>Pseudomonadati</taxon>
        <taxon>Spirochaetota</taxon>
        <taxon>Spirochaetia</taxon>
        <taxon>Spirochaetales</taxon>
        <taxon>Breznakiellaceae</taxon>
        <taxon>Breznakiella</taxon>
    </lineage>
</organism>